<reference evidence="3" key="1">
    <citation type="submission" date="2016-11" db="UniProtKB">
        <authorList>
            <consortium name="WormBaseParasite"/>
        </authorList>
    </citation>
    <scope>IDENTIFICATION</scope>
</reference>
<feature type="transmembrane region" description="Helical" evidence="1">
    <location>
        <begin position="6"/>
        <end position="28"/>
    </location>
</feature>
<dbReference type="Proteomes" id="UP000095283">
    <property type="component" value="Unplaced"/>
</dbReference>
<dbReference type="WBParaSite" id="Hba_11860">
    <property type="protein sequence ID" value="Hba_11860"/>
    <property type="gene ID" value="Hba_11860"/>
</dbReference>
<dbReference type="AlphaFoldDB" id="A0A1I7X369"/>
<accession>A0A1I7X369</accession>
<evidence type="ECO:0000313" key="2">
    <source>
        <dbReference type="Proteomes" id="UP000095283"/>
    </source>
</evidence>
<keyword evidence="1" id="KW-1133">Transmembrane helix</keyword>
<sequence length="182" mass="21074">MIGYIVAILINVAIIGPFWMIISIPLSHDEYIFRYAIEHNLTHLLGIYTNQATVVYVVFELDWKVIPLGFLVFFGLFAFQAFNLISARLVILRLRENRKHMSQKNYSAQKEFITMLIWQTLYPTIAITVPVITFLISMIFGIKYIVESELLKHVAAVALLLYPCMSCTFSFVFDLEIRDNPE</sequence>
<keyword evidence="1" id="KW-0472">Membrane</keyword>
<feature type="transmembrane region" description="Helical" evidence="1">
    <location>
        <begin position="112"/>
        <end position="142"/>
    </location>
</feature>
<evidence type="ECO:0000313" key="3">
    <source>
        <dbReference type="WBParaSite" id="Hba_11860"/>
    </source>
</evidence>
<feature type="transmembrane region" description="Helical" evidence="1">
    <location>
        <begin position="65"/>
        <end position="91"/>
    </location>
</feature>
<name>A0A1I7X369_HETBA</name>
<feature type="transmembrane region" description="Helical" evidence="1">
    <location>
        <begin position="154"/>
        <end position="173"/>
    </location>
</feature>
<keyword evidence="2" id="KW-1185">Reference proteome</keyword>
<keyword evidence="1" id="KW-0812">Transmembrane</keyword>
<proteinExistence type="predicted"/>
<dbReference type="InterPro" id="IPR019422">
    <property type="entry name" value="7TM_GPCR_serpentine_rcpt_Srh"/>
</dbReference>
<dbReference type="Pfam" id="PF10318">
    <property type="entry name" value="7TM_GPCR_Srh"/>
    <property type="match status" value="1"/>
</dbReference>
<organism evidence="2 3">
    <name type="scientific">Heterorhabditis bacteriophora</name>
    <name type="common">Entomopathogenic nematode worm</name>
    <dbReference type="NCBI Taxonomy" id="37862"/>
    <lineage>
        <taxon>Eukaryota</taxon>
        <taxon>Metazoa</taxon>
        <taxon>Ecdysozoa</taxon>
        <taxon>Nematoda</taxon>
        <taxon>Chromadorea</taxon>
        <taxon>Rhabditida</taxon>
        <taxon>Rhabditina</taxon>
        <taxon>Rhabditomorpha</taxon>
        <taxon>Strongyloidea</taxon>
        <taxon>Heterorhabditidae</taxon>
        <taxon>Heterorhabditis</taxon>
    </lineage>
</organism>
<evidence type="ECO:0000256" key="1">
    <source>
        <dbReference type="SAM" id="Phobius"/>
    </source>
</evidence>
<protein>
    <submittedName>
        <fullName evidence="3">G protein-coupled receptor</fullName>
    </submittedName>
</protein>